<name>Q6K2F7_ORYSJ</name>
<protein>
    <submittedName>
        <fullName evidence="3">Uncharacterized protein</fullName>
    </submittedName>
</protein>
<keyword evidence="2" id="KW-1133">Transmembrane helix</keyword>
<reference evidence="4" key="2">
    <citation type="journal article" date="2008" name="Nucleic Acids Res.">
        <title>The rice annotation project database (RAP-DB): 2008 update.</title>
        <authorList>
            <consortium name="The rice annotation project (RAP)"/>
        </authorList>
    </citation>
    <scope>GENOME REANNOTATION</scope>
    <source>
        <strain evidence="4">cv. Nipponbare</strain>
    </source>
</reference>
<accession>Q6K2F7</accession>
<evidence type="ECO:0000313" key="3">
    <source>
        <dbReference type="EMBL" id="BAD23659.1"/>
    </source>
</evidence>
<evidence type="ECO:0000256" key="2">
    <source>
        <dbReference type="SAM" id="Phobius"/>
    </source>
</evidence>
<feature type="transmembrane region" description="Helical" evidence="2">
    <location>
        <begin position="12"/>
        <end position="32"/>
    </location>
</feature>
<keyword evidence="2" id="KW-0472">Membrane</keyword>
<feature type="compositionally biased region" description="Basic residues" evidence="1">
    <location>
        <begin position="300"/>
        <end position="316"/>
    </location>
</feature>
<proteinExistence type="predicted"/>
<evidence type="ECO:0000256" key="1">
    <source>
        <dbReference type="SAM" id="MobiDB-lite"/>
    </source>
</evidence>
<sequence>MRDSLFTPPPLGFISTFTWNYCLPLLYLLLVLSLDNRIKRGCGPAPDFARNFAKADRFHKCIGKLKEFVFKFWFMKFIRNLPDFHWISLKPSYRQSPEHKAILDGSDETNFDKTAPTRKIFISGVGKKRARLSTTDCTQQVIPEEELDNRTPRPTQLHHAHPRHRCLGKGRAILQIKQLPTPACGKHGLTSSKGGRRRQAGPACQRLKRGEREAPAIGPHGSAAQGGRSTVDRDHAGGPPPVHGTDGPDRPGGRSDGTAAARHGSARLQNRPAGHGNRRRRARSPATAIGGVGSDGGRGEKRRQRLKATAHARRTAAHTGEREKRGAEGSLNGEHGDQSGG</sequence>
<reference evidence="4" key="1">
    <citation type="journal article" date="2005" name="Nature">
        <title>The map-based sequence of the rice genome.</title>
        <authorList>
            <consortium name="International rice genome sequencing project (IRGSP)"/>
            <person name="Matsumoto T."/>
            <person name="Wu J."/>
            <person name="Kanamori H."/>
            <person name="Katayose Y."/>
            <person name="Fujisawa M."/>
            <person name="Namiki N."/>
            <person name="Mizuno H."/>
            <person name="Yamamoto K."/>
            <person name="Antonio B.A."/>
            <person name="Baba T."/>
            <person name="Sakata K."/>
            <person name="Nagamura Y."/>
            <person name="Aoki H."/>
            <person name="Arikawa K."/>
            <person name="Arita K."/>
            <person name="Bito T."/>
            <person name="Chiden Y."/>
            <person name="Fujitsuka N."/>
            <person name="Fukunaka R."/>
            <person name="Hamada M."/>
            <person name="Harada C."/>
            <person name="Hayashi A."/>
            <person name="Hijishita S."/>
            <person name="Honda M."/>
            <person name="Hosokawa S."/>
            <person name="Ichikawa Y."/>
            <person name="Idonuma A."/>
            <person name="Iijima M."/>
            <person name="Ikeda M."/>
            <person name="Ikeno M."/>
            <person name="Ito K."/>
            <person name="Ito S."/>
            <person name="Ito T."/>
            <person name="Ito Y."/>
            <person name="Ito Y."/>
            <person name="Iwabuchi A."/>
            <person name="Kamiya K."/>
            <person name="Karasawa W."/>
            <person name="Kurita K."/>
            <person name="Katagiri S."/>
            <person name="Kikuta A."/>
            <person name="Kobayashi H."/>
            <person name="Kobayashi N."/>
            <person name="Machita K."/>
            <person name="Maehara T."/>
            <person name="Masukawa M."/>
            <person name="Mizubayashi T."/>
            <person name="Mukai Y."/>
            <person name="Nagasaki H."/>
            <person name="Nagata Y."/>
            <person name="Naito S."/>
            <person name="Nakashima M."/>
            <person name="Nakama Y."/>
            <person name="Nakamichi Y."/>
            <person name="Nakamura M."/>
            <person name="Meguro A."/>
            <person name="Negishi M."/>
            <person name="Ohta I."/>
            <person name="Ohta T."/>
            <person name="Okamoto M."/>
            <person name="Ono N."/>
            <person name="Saji S."/>
            <person name="Sakaguchi M."/>
            <person name="Sakai K."/>
            <person name="Shibata M."/>
            <person name="Shimokawa T."/>
            <person name="Song J."/>
            <person name="Takazaki Y."/>
            <person name="Terasawa K."/>
            <person name="Tsugane M."/>
            <person name="Tsuji K."/>
            <person name="Ueda S."/>
            <person name="Waki K."/>
            <person name="Yamagata H."/>
            <person name="Yamamoto M."/>
            <person name="Yamamoto S."/>
            <person name="Yamane H."/>
            <person name="Yoshiki S."/>
            <person name="Yoshihara R."/>
            <person name="Yukawa K."/>
            <person name="Zhong H."/>
            <person name="Yano M."/>
            <person name="Yuan Q."/>
            <person name="Ouyang S."/>
            <person name="Liu J."/>
            <person name="Jones K.M."/>
            <person name="Gansberger K."/>
            <person name="Moffat K."/>
            <person name="Hill J."/>
            <person name="Bera J."/>
            <person name="Fadrosh D."/>
            <person name="Jin S."/>
            <person name="Johri S."/>
            <person name="Kim M."/>
            <person name="Overton L."/>
            <person name="Reardon M."/>
            <person name="Tsitrin T."/>
            <person name="Vuong H."/>
            <person name="Weaver B."/>
            <person name="Ciecko A."/>
            <person name="Tallon L."/>
            <person name="Jackson J."/>
            <person name="Pai G."/>
            <person name="Aken S.V."/>
            <person name="Utterback T."/>
            <person name="Reidmuller S."/>
            <person name="Feldblyum T."/>
            <person name="Hsiao J."/>
            <person name="Zismann V."/>
            <person name="Iobst S."/>
            <person name="de Vazeille A.R."/>
            <person name="Buell C.R."/>
            <person name="Ying K."/>
            <person name="Li Y."/>
            <person name="Lu T."/>
            <person name="Huang Y."/>
            <person name="Zhao Q."/>
            <person name="Feng Q."/>
            <person name="Zhang L."/>
            <person name="Zhu J."/>
            <person name="Weng Q."/>
            <person name="Mu J."/>
            <person name="Lu Y."/>
            <person name="Fan D."/>
            <person name="Liu Y."/>
            <person name="Guan J."/>
            <person name="Zhang Y."/>
            <person name="Yu S."/>
            <person name="Liu X."/>
            <person name="Zhang Y."/>
            <person name="Hong G."/>
            <person name="Han B."/>
            <person name="Choisne N."/>
            <person name="Demange N."/>
            <person name="Orjeda G."/>
            <person name="Samain S."/>
            <person name="Cattolico L."/>
            <person name="Pelletier E."/>
            <person name="Couloux A."/>
            <person name="Segurens B."/>
            <person name="Wincker P."/>
            <person name="D'Hont A."/>
            <person name="Scarpelli C."/>
            <person name="Weissenbach J."/>
            <person name="Salanoubat M."/>
            <person name="Quetier F."/>
            <person name="Yu Y."/>
            <person name="Kim H.R."/>
            <person name="Rambo T."/>
            <person name="Currie J."/>
            <person name="Collura K."/>
            <person name="Luo M."/>
            <person name="Yang T."/>
            <person name="Ammiraju J.S.S."/>
            <person name="Engler F."/>
            <person name="Soderlund C."/>
            <person name="Wing R.A."/>
            <person name="Palmer L.E."/>
            <person name="de la Bastide M."/>
            <person name="Spiegel L."/>
            <person name="Nascimento L."/>
            <person name="Zutavern T."/>
            <person name="O'Shaughnessy A."/>
            <person name="Dike S."/>
            <person name="Dedhia N."/>
            <person name="Preston R."/>
            <person name="Balija V."/>
            <person name="McCombie W.R."/>
            <person name="Chow T."/>
            <person name="Chen H."/>
            <person name="Chung M."/>
            <person name="Chen C."/>
            <person name="Shaw J."/>
            <person name="Wu H."/>
            <person name="Hsiao K."/>
            <person name="Chao Y."/>
            <person name="Chu M."/>
            <person name="Cheng C."/>
            <person name="Hour A."/>
            <person name="Lee P."/>
            <person name="Lin S."/>
            <person name="Lin Y."/>
            <person name="Liou J."/>
            <person name="Liu S."/>
            <person name="Hsing Y."/>
            <person name="Raghuvanshi S."/>
            <person name="Mohanty A."/>
            <person name="Bharti A.K."/>
            <person name="Gaur A."/>
            <person name="Gupta V."/>
            <person name="Kumar D."/>
            <person name="Ravi V."/>
            <person name="Vij S."/>
            <person name="Kapur A."/>
            <person name="Khurana P."/>
            <person name="Khurana P."/>
            <person name="Khurana J.P."/>
            <person name="Tyagi A.K."/>
            <person name="Gaikwad K."/>
            <person name="Singh A."/>
            <person name="Dalal V."/>
            <person name="Srivastava S."/>
            <person name="Dixit A."/>
            <person name="Pal A.K."/>
            <person name="Ghazi I.A."/>
            <person name="Yadav M."/>
            <person name="Pandit A."/>
            <person name="Bhargava A."/>
            <person name="Sureshbabu K."/>
            <person name="Batra K."/>
            <person name="Sharma T.R."/>
            <person name="Mohapatra T."/>
            <person name="Singh N.K."/>
            <person name="Messing J."/>
            <person name="Nelson A.B."/>
            <person name="Fuks G."/>
            <person name="Kavchok S."/>
            <person name="Keizer G."/>
            <person name="Linton E."/>
            <person name="Llaca V."/>
            <person name="Song R."/>
            <person name="Tanyolac B."/>
            <person name="Young S."/>
            <person name="Ho-Il K."/>
            <person name="Hahn J.H."/>
            <person name="Sangsakoo G."/>
            <person name="Vanavichit A."/>
            <person name="de Mattos Luiz.A.T."/>
            <person name="Zimmer P.D."/>
            <person name="Malone G."/>
            <person name="Dellagostin O."/>
            <person name="de Oliveira A.C."/>
            <person name="Bevan M."/>
            <person name="Bancroft I."/>
            <person name="Minx P."/>
            <person name="Cordum H."/>
            <person name="Wilson R."/>
            <person name="Cheng Z."/>
            <person name="Jin W."/>
            <person name="Jiang J."/>
            <person name="Leong S.A."/>
            <person name="Iwama H."/>
            <person name="Gojobori T."/>
            <person name="Itoh T."/>
            <person name="Niimura Y."/>
            <person name="Fujii Y."/>
            <person name="Habara T."/>
            <person name="Sakai H."/>
            <person name="Sato Y."/>
            <person name="Wilson G."/>
            <person name="Kumar K."/>
            <person name="McCouch S."/>
            <person name="Juretic N."/>
            <person name="Hoen D."/>
            <person name="Wright S."/>
            <person name="Bruskiewich R."/>
            <person name="Bureau T."/>
            <person name="Miyao A."/>
            <person name="Hirochika H."/>
            <person name="Nishikawa T."/>
            <person name="Kadowaki K."/>
            <person name="Sugiura M."/>
            <person name="Burr B."/>
            <person name="Sasaki T."/>
        </authorList>
    </citation>
    <scope>NUCLEOTIDE SEQUENCE [LARGE SCALE GENOMIC DNA]</scope>
    <source>
        <strain evidence="4">cv. Nipponbare</strain>
    </source>
</reference>
<gene>
    <name evidence="3" type="primary">OSJNBa0052M16.27</name>
</gene>
<dbReference type="AlphaFoldDB" id="Q6K2F7"/>
<feature type="region of interest" description="Disordered" evidence="1">
    <location>
        <begin position="145"/>
        <end position="164"/>
    </location>
</feature>
<dbReference type="Proteomes" id="UP000000763">
    <property type="component" value="Chromosome 2"/>
</dbReference>
<feature type="region of interest" description="Disordered" evidence="1">
    <location>
        <begin position="182"/>
        <end position="341"/>
    </location>
</feature>
<organism evidence="3 4">
    <name type="scientific">Oryza sativa subsp. japonica</name>
    <name type="common">Rice</name>
    <dbReference type="NCBI Taxonomy" id="39947"/>
    <lineage>
        <taxon>Eukaryota</taxon>
        <taxon>Viridiplantae</taxon>
        <taxon>Streptophyta</taxon>
        <taxon>Embryophyta</taxon>
        <taxon>Tracheophyta</taxon>
        <taxon>Spermatophyta</taxon>
        <taxon>Magnoliopsida</taxon>
        <taxon>Liliopsida</taxon>
        <taxon>Poales</taxon>
        <taxon>Poaceae</taxon>
        <taxon>BOP clade</taxon>
        <taxon>Oryzoideae</taxon>
        <taxon>Oryzeae</taxon>
        <taxon>Oryzinae</taxon>
        <taxon>Oryza</taxon>
        <taxon>Oryza sativa</taxon>
    </lineage>
</organism>
<evidence type="ECO:0000313" key="4">
    <source>
        <dbReference type="Proteomes" id="UP000000763"/>
    </source>
</evidence>
<keyword evidence="2" id="KW-0812">Transmembrane</keyword>
<dbReference type="EMBL" id="AP005841">
    <property type="protein sequence ID" value="BAD23659.1"/>
    <property type="molecule type" value="Genomic_DNA"/>
</dbReference>